<dbReference type="Gene3D" id="3.40.50.80">
    <property type="entry name" value="Nucleotide-binding domain of ferredoxin-NADP reductase (FNR) module"/>
    <property type="match status" value="1"/>
</dbReference>
<evidence type="ECO:0000256" key="7">
    <source>
        <dbReference type="ARBA" id="ARBA00022827"/>
    </source>
</evidence>
<dbReference type="Pfam" id="PF00667">
    <property type="entry name" value="FAD_binding_1"/>
    <property type="match status" value="1"/>
</dbReference>
<dbReference type="Gene3D" id="3.90.1230.10">
    <property type="entry name" value="Nitric Oxide Synthase, Chain A, domain 3"/>
    <property type="match status" value="1"/>
</dbReference>
<evidence type="ECO:0000313" key="17">
    <source>
        <dbReference type="Proteomes" id="UP000789390"/>
    </source>
</evidence>
<dbReference type="Gene3D" id="3.90.440.10">
    <property type="entry name" value="Nitric Oxide Synthase,Heme Domain,Chain A domain 2"/>
    <property type="match status" value="1"/>
</dbReference>
<evidence type="ECO:0000259" key="15">
    <source>
        <dbReference type="PROSITE" id="PS51384"/>
    </source>
</evidence>
<dbReference type="Pfam" id="PF02898">
    <property type="entry name" value="NO_synthase"/>
    <property type="match status" value="1"/>
</dbReference>
<keyword evidence="8 12" id="KW-0521">NADP</keyword>
<dbReference type="PROSITE" id="PS51384">
    <property type="entry name" value="FAD_FR"/>
    <property type="match status" value="1"/>
</dbReference>
<dbReference type="InterPro" id="IPR001094">
    <property type="entry name" value="Flavdoxin-like"/>
</dbReference>
<dbReference type="PRINTS" id="PR00369">
    <property type="entry name" value="FLAVODOXIN"/>
</dbReference>
<dbReference type="Gene3D" id="3.90.340.10">
    <property type="entry name" value="Nitric Oxide Synthase, Chain A, domain 1"/>
    <property type="match status" value="1"/>
</dbReference>
<evidence type="ECO:0000259" key="14">
    <source>
        <dbReference type="PROSITE" id="PS50902"/>
    </source>
</evidence>
<protein>
    <recommendedName>
        <fullName evidence="12">Nitric oxide synthase</fullName>
        <ecNumber evidence="12">1.14.13.39</ecNumber>
    </recommendedName>
</protein>
<dbReference type="Proteomes" id="UP000789390">
    <property type="component" value="Unassembled WGS sequence"/>
</dbReference>
<comment type="catalytic activity">
    <reaction evidence="12">
        <text>2 L-arginine + 3 NADPH + 4 O2 + H(+) = 2 L-citrulline + 2 nitric oxide + 3 NADP(+) + 4 H2O</text>
        <dbReference type="Rhea" id="RHEA:19897"/>
        <dbReference type="ChEBI" id="CHEBI:15377"/>
        <dbReference type="ChEBI" id="CHEBI:15378"/>
        <dbReference type="ChEBI" id="CHEBI:15379"/>
        <dbReference type="ChEBI" id="CHEBI:16480"/>
        <dbReference type="ChEBI" id="CHEBI:32682"/>
        <dbReference type="ChEBI" id="CHEBI:57743"/>
        <dbReference type="ChEBI" id="CHEBI:57783"/>
        <dbReference type="ChEBI" id="CHEBI:58349"/>
        <dbReference type="EC" id="1.14.13.39"/>
    </reaction>
</comment>
<feature type="region of interest" description="Disordered" evidence="13">
    <location>
        <begin position="1"/>
        <end position="54"/>
    </location>
</feature>
<evidence type="ECO:0000256" key="4">
    <source>
        <dbReference type="ARBA" id="ARBA00022630"/>
    </source>
</evidence>
<dbReference type="AlphaFoldDB" id="A0A8J2WN32"/>
<proteinExistence type="inferred from homology"/>
<dbReference type="InterPro" id="IPR050607">
    <property type="entry name" value="NOS"/>
</dbReference>
<dbReference type="GO" id="GO:0006809">
    <property type="term" value="P:nitric oxide biosynthetic process"/>
    <property type="evidence" value="ECO:0007669"/>
    <property type="project" value="InterPro"/>
</dbReference>
<dbReference type="InterPro" id="IPR036119">
    <property type="entry name" value="NOS_N_sf"/>
</dbReference>
<dbReference type="InterPro" id="IPR004030">
    <property type="entry name" value="NOS_N"/>
</dbReference>
<dbReference type="PANTHER" id="PTHR43410">
    <property type="entry name" value="NITRIC OXIDE SYNTHASE OXYGENASE"/>
    <property type="match status" value="1"/>
</dbReference>
<keyword evidence="10 12" id="KW-0560">Oxidoreductase</keyword>
<feature type="domain" description="Flavodoxin-like" evidence="14">
    <location>
        <begin position="419"/>
        <end position="611"/>
    </location>
</feature>
<dbReference type="InterPro" id="IPR003097">
    <property type="entry name" value="CysJ-like_FAD-binding"/>
</dbReference>
<dbReference type="InterPro" id="IPR017927">
    <property type="entry name" value="FAD-bd_FR_type"/>
</dbReference>
<comment type="caution">
    <text evidence="16">The sequence shown here is derived from an EMBL/GenBank/DDBJ whole genome shotgun (WGS) entry which is preliminary data.</text>
</comment>
<evidence type="ECO:0000256" key="6">
    <source>
        <dbReference type="ARBA" id="ARBA00022723"/>
    </source>
</evidence>
<keyword evidence="4" id="KW-0285">Flavoprotein</keyword>
<dbReference type="Pfam" id="PF00258">
    <property type="entry name" value="Flavodoxin_1"/>
    <property type="match status" value="1"/>
</dbReference>
<evidence type="ECO:0000256" key="5">
    <source>
        <dbReference type="ARBA" id="ARBA00022643"/>
    </source>
</evidence>
<dbReference type="PANTHER" id="PTHR43410:SF1">
    <property type="entry name" value="NITRIC OXIDE SYNTHASE"/>
    <property type="match status" value="1"/>
</dbReference>
<keyword evidence="9 12" id="KW-0112">Calmodulin-binding</keyword>
<dbReference type="InterPro" id="IPR012144">
    <property type="entry name" value="NOS_euk"/>
</dbReference>
<dbReference type="InterPro" id="IPR029039">
    <property type="entry name" value="Flavoprotein-like_sf"/>
</dbReference>
<dbReference type="InterPro" id="IPR008254">
    <property type="entry name" value="Flavodoxin/NO_synth"/>
</dbReference>
<dbReference type="InterPro" id="IPR044940">
    <property type="entry name" value="NOS_dom_2"/>
</dbReference>
<comment type="similarity">
    <text evidence="2 12">Belongs to the NOS family.</text>
</comment>
<dbReference type="GO" id="GO:0046872">
    <property type="term" value="F:metal ion binding"/>
    <property type="evidence" value="ECO:0007669"/>
    <property type="project" value="UniProtKB-KW"/>
</dbReference>
<comment type="cofactor">
    <cofactor evidence="12">
        <name>FMN</name>
        <dbReference type="ChEBI" id="CHEBI:58210"/>
    </cofactor>
    <text evidence="12">Binds 1 FMN.</text>
</comment>
<dbReference type="InterPro" id="IPR044944">
    <property type="entry name" value="NOS_dom_3"/>
</dbReference>
<dbReference type="SUPFAM" id="SSF52218">
    <property type="entry name" value="Flavoproteins"/>
    <property type="match status" value="1"/>
</dbReference>
<dbReference type="SUPFAM" id="SSF52343">
    <property type="entry name" value="Ferredoxin reductase-like, C-terminal NADP-linked domain"/>
    <property type="match status" value="1"/>
</dbReference>
<dbReference type="InterPro" id="IPR017938">
    <property type="entry name" value="Riboflavin_synthase-like_b-brl"/>
</dbReference>
<dbReference type="GO" id="GO:0020037">
    <property type="term" value="F:heme binding"/>
    <property type="evidence" value="ECO:0007669"/>
    <property type="project" value="InterPro"/>
</dbReference>
<dbReference type="PIRSF" id="PIRSF000333">
    <property type="entry name" value="NOS"/>
    <property type="match status" value="1"/>
</dbReference>
<dbReference type="Gene3D" id="3.40.50.360">
    <property type="match status" value="1"/>
</dbReference>
<dbReference type="PRINTS" id="PR00371">
    <property type="entry name" value="FPNCR"/>
</dbReference>
<dbReference type="InterPro" id="IPR039261">
    <property type="entry name" value="FNR_nucleotide-bd"/>
</dbReference>
<sequence>MTSKLNGGLEDGHHQVQLHPPSSSRNKPIRLKNHSAGNDSYDNLHRTANPESGCGSQVCRASIWHLTDPRLSYPTPRELQPEDEQALLTSAREFLEHYYTSIKRSAATVFCQRKPGQGDYRIWNAQLISYAGYQNKEDGTVIGDPATVEFTEVCQKLGWIGAGTRFDLLPLVIQASNRLYPEVFTLPPELVMEVPLHHPTYDWFAGLGLRWYALPAVSSMAFDCGGLQFTAVPFNGWYMTTEIATRDLGDTHRYNQLEIVAKQMGLDTRTHSSFWKDRAVIEINAAVLYSYQKMNVTIVDHHTASESFMKHMETETRIRGGCPAEWVWIVPPTSGSLTPVFHQEMVCYSLKPSFEYQEVAWKNFQWDEEDTNNGSALGLLAVGRSAGGRRVKYRFKEVARAVKFTSNLFGKALQRRIKAAILYATETGKSEKYAHMLAELFNHAFNAQVMCMADYDVINLEHEALVMIVTSTFGNGDPPENGEAFAREVRGMANNHHSHHAIATQPKYQLGSSKSGTPLLNRVLNRDQHSLRSFSFDQLQQPSVDSLGPLSNVRFAVFALGSSAYPNFCGFGLYIDDLLGSLGGERLASVICGDELSGQEQTFKSWAQQVFHTACETFCLEDDVNIDDVSATLRRDLITSDTVRFAPVDSQEKPIHDIVAGLSQTHAKNVTECPVVFNVSLAKDSDDRKTVHVGLKITSQWISGTRNSATAATYEPGDHIGVFAVNDKTLVTGLIDRLGVNSTLPPDGPLQLQTLAEQKDGGKTWQNQERLPACNLRTLLSHYLDITTPASQTLLALFAAHASSEEDKRRLQLLATDAGEYEDWKHWGFPHLLETLLEFPSVAIDAALLVSQLPLLQPRFYSISSSPLIDPLQIDITAAVIAFKTQGGEGPIHYGVCSSYLSQVNEGDKIQCFFRSAPNFHLPAEIERPVVMVGPGTGVAPFRGFWQHKQALQSKGKDMGPMLLFTGYRSPDCDLFVEEKSAMVASGILDYAFLALSRHPPVRKTYVHRGTRCNSSIAAGLKCGCVDLCVSYISMWPSSSPVPVRRHLEERLTTFHADIKCKAVQSSLDKTTQQNHFNDLI</sequence>
<dbReference type="GO" id="GO:0010181">
    <property type="term" value="F:FMN binding"/>
    <property type="evidence" value="ECO:0007669"/>
    <property type="project" value="InterPro"/>
</dbReference>
<evidence type="ECO:0000256" key="1">
    <source>
        <dbReference type="ARBA" id="ARBA00001970"/>
    </source>
</evidence>
<comment type="cofactor">
    <cofactor evidence="1 12">
        <name>heme b</name>
        <dbReference type="ChEBI" id="CHEBI:60344"/>
    </cofactor>
</comment>
<dbReference type="FunFam" id="1.20.990.10:FF:000002">
    <property type="entry name" value="Nitric oxide synthase"/>
    <property type="match status" value="1"/>
</dbReference>
<accession>A0A8J2WN32</accession>
<evidence type="ECO:0000256" key="8">
    <source>
        <dbReference type="ARBA" id="ARBA00022857"/>
    </source>
</evidence>
<dbReference type="SUPFAM" id="SSF63380">
    <property type="entry name" value="Riboflavin synthase domain-like"/>
    <property type="match status" value="1"/>
</dbReference>
<keyword evidence="5 12" id="KW-0288">FMN</keyword>
<keyword evidence="6 12" id="KW-0479">Metal-binding</keyword>
<keyword evidence="7 12" id="KW-0274">FAD</keyword>
<evidence type="ECO:0000256" key="12">
    <source>
        <dbReference type="PIRNR" id="PIRNR000333"/>
    </source>
</evidence>
<evidence type="ECO:0000256" key="10">
    <source>
        <dbReference type="ARBA" id="ARBA00023002"/>
    </source>
</evidence>
<dbReference type="GO" id="GO:0004517">
    <property type="term" value="F:nitric-oxide synthase activity"/>
    <property type="evidence" value="ECO:0007669"/>
    <property type="project" value="UniProtKB-EC"/>
</dbReference>
<evidence type="ECO:0000256" key="2">
    <source>
        <dbReference type="ARBA" id="ARBA00006267"/>
    </source>
</evidence>
<dbReference type="OrthoDB" id="1688044at2759"/>
<dbReference type="GO" id="GO:0005516">
    <property type="term" value="F:calmodulin binding"/>
    <property type="evidence" value="ECO:0007669"/>
    <property type="project" value="UniProtKB-KW"/>
</dbReference>
<dbReference type="InterPro" id="IPR001433">
    <property type="entry name" value="OxRdtase_FAD/NAD-bd"/>
</dbReference>
<reference evidence="16" key="1">
    <citation type="submission" date="2021-11" db="EMBL/GenBank/DDBJ databases">
        <authorList>
            <person name="Schell T."/>
        </authorList>
    </citation>
    <scope>NUCLEOTIDE SEQUENCE</scope>
    <source>
        <strain evidence="16">M5</strain>
    </source>
</reference>
<comment type="function">
    <text evidence="12">Produces nitric oxide (NO) which is a messenger molecule with diverse functions.</text>
</comment>
<dbReference type="PROSITE" id="PS50902">
    <property type="entry name" value="FLAVODOXIN_LIKE"/>
    <property type="match status" value="1"/>
</dbReference>
<dbReference type="FunFam" id="3.40.50.360:FF:000033">
    <property type="entry name" value="Nitric oxide synthase"/>
    <property type="match status" value="1"/>
</dbReference>
<name>A0A8J2WN32_9CRUS</name>
<dbReference type="Gene3D" id="2.40.30.10">
    <property type="entry name" value="Translation factors"/>
    <property type="match status" value="1"/>
</dbReference>
<keyword evidence="3 12" id="KW-0349">Heme</keyword>
<dbReference type="EMBL" id="CAKKLH010000168">
    <property type="protein sequence ID" value="CAH0105134.1"/>
    <property type="molecule type" value="Genomic_DNA"/>
</dbReference>
<dbReference type="GO" id="GO:0050660">
    <property type="term" value="F:flavin adenine dinucleotide binding"/>
    <property type="evidence" value="ECO:0007669"/>
    <property type="project" value="InterPro"/>
</dbReference>
<evidence type="ECO:0000256" key="13">
    <source>
        <dbReference type="SAM" id="MobiDB-lite"/>
    </source>
</evidence>
<evidence type="ECO:0000256" key="11">
    <source>
        <dbReference type="ARBA" id="ARBA00023004"/>
    </source>
</evidence>
<keyword evidence="17" id="KW-1185">Reference proteome</keyword>
<evidence type="ECO:0000256" key="3">
    <source>
        <dbReference type="ARBA" id="ARBA00022617"/>
    </source>
</evidence>
<evidence type="ECO:0000313" key="16">
    <source>
        <dbReference type="EMBL" id="CAH0105134.1"/>
    </source>
</evidence>
<dbReference type="InterPro" id="IPR044943">
    <property type="entry name" value="NOS_dom_1"/>
</dbReference>
<dbReference type="InterPro" id="IPR001709">
    <property type="entry name" value="Flavoprot_Pyr_Nucl_cyt_Rdtase"/>
</dbReference>
<dbReference type="EC" id="1.14.13.39" evidence="12"/>
<dbReference type="Pfam" id="PF00175">
    <property type="entry name" value="NAD_binding_1"/>
    <property type="match status" value="1"/>
</dbReference>
<dbReference type="Gene3D" id="1.20.990.10">
    <property type="entry name" value="NADPH-cytochrome p450 Reductase, Chain A, domain 3"/>
    <property type="match status" value="1"/>
</dbReference>
<comment type="cofactor">
    <cofactor evidence="12">
        <name>FAD</name>
        <dbReference type="ChEBI" id="CHEBI:57692"/>
    </cofactor>
    <text evidence="12">Binds 1 FAD.</text>
</comment>
<organism evidence="16 17">
    <name type="scientific">Daphnia galeata</name>
    <dbReference type="NCBI Taxonomy" id="27404"/>
    <lineage>
        <taxon>Eukaryota</taxon>
        <taxon>Metazoa</taxon>
        <taxon>Ecdysozoa</taxon>
        <taxon>Arthropoda</taxon>
        <taxon>Crustacea</taxon>
        <taxon>Branchiopoda</taxon>
        <taxon>Diplostraca</taxon>
        <taxon>Cladocera</taxon>
        <taxon>Anomopoda</taxon>
        <taxon>Daphniidae</taxon>
        <taxon>Daphnia</taxon>
    </lineage>
</organism>
<keyword evidence="11 12" id="KW-0408">Iron</keyword>
<dbReference type="SUPFAM" id="SSF56512">
    <property type="entry name" value="Nitric oxide (NO) synthase oxygenase domain"/>
    <property type="match status" value="1"/>
</dbReference>
<dbReference type="GO" id="GO:0050661">
    <property type="term" value="F:NADP binding"/>
    <property type="evidence" value="ECO:0007669"/>
    <property type="project" value="InterPro"/>
</dbReference>
<feature type="domain" description="FAD-binding FR-type" evidence="15">
    <location>
        <begin position="668"/>
        <end position="923"/>
    </location>
</feature>
<dbReference type="InterPro" id="IPR023173">
    <property type="entry name" value="NADPH_Cyt_P450_Rdtase_alpha"/>
</dbReference>
<evidence type="ECO:0000256" key="9">
    <source>
        <dbReference type="ARBA" id="ARBA00022860"/>
    </source>
</evidence>
<gene>
    <name evidence="16" type="ORF">DGAL_LOCUS8148</name>
</gene>